<dbReference type="EMBL" id="LIAW01000265">
    <property type="protein sequence ID" value="KRO31463.1"/>
    <property type="molecule type" value="Genomic_DNA"/>
</dbReference>
<dbReference type="NCBIfam" id="TIGR03941">
    <property type="entry name" value="tRNA_deam_assoc"/>
    <property type="match status" value="1"/>
</dbReference>
<dbReference type="InterPro" id="IPR023869">
    <property type="entry name" value="tRNA_Adeno_NH3ase_assoc_put"/>
</dbReference>
<gene>
    <name evidence="1" type="ORF">ABR64_01360</name>
</gene>
<accession>A0A0R2P062</accession>
<evidence type="ECO:0000313" key="1">
    <source>
        <dbReference type="EMBL" id="KRO31463.1"/>
    </source>
</evidence>
<dbReference type="Proteomes" id="UP000053349">
    <property type="component" value="Unassembled WGS sequence"/>
</dbReference>
<dbReference type="AlphaFoldDB" id="A0A0R2P062"/>
<reference evidence="1 2" key="1">
    <citation type="submission" date="2015-10" db="EMBL/GenBank/DDBJ databases">
        <title>Metagenome-Assembled Genomes uncover a global brackish microbiome.</title>
        <authorList>
            <person name="Hugerth L.W."/>
            <person name="Larsson J."/>
            <person name="Alneberg J."/>
            <person name="Lindh M.V."/>
            <person name="Legrand C."/>
            <person name="Pinhassi J."/>
            <person name="Andersson A.F."/>
        </authorList>
    </citation>
    <scope>NUCLEOTIDE SEQUENCE [LARGE SCALE GENOMIC DNA]</scope>
    <source>
        <strain evidence="1">BACL2 MAG-121001-bin67</strain>
    </source>
</reference>
<sequence>MADETLEFALLSWRDDGQWRISQLPDEATSDIGLVLDALRAQQVDGGAIALLAIDDQFFIIIRQIGAKMQMVLSDVMAALDYEIAAEVLELSDIEFPAEDDADEPAGDLNIFADLGLDAMELQMICDDDELYPEEQLDVIARRIGFGDIYSEVIENL</sequence>
<protein>
    <submittedName>
        <fullName evidence="1">tRNA adenosine deaminase</fullName>
    </submittedName>
</protein>
<proteinExistence type="predicted"/>
<evidence type="ECO:0000313" key="2">
    <source>
        <dbReference type="Proteomes" id="UP000053349"/>
    </source>
</evidence>
<organism evidence="1 2">
    <name type="scientific">Actinobacteria bacterium BACL2 MAG-121001-bin67</name>
    <dbReference type="NCBI Taxonomy" id="1655572"/>
    <lineage>
        <taxon>Bacteria</taxon>
        <taxon>Bacillati</taxon>
        <taxon>Actinomycetota</taxon>
        <taxon>Actinomycetes</taxon>
        <taxon>Actinomycetes incertae sedis</taxon>
        <taxon>ac1 cluster</taxon>
    </lineage>
</organism>
<comment type="caution">
    <text evidence="1">The sequence shown here is derived from an EMBL/GenBank/DDBJ whole genome shotgun (WGS) entry which is preliminary data.</text>
</comment>
<name>A0A0R2P062_9ACTN</name>